<keyword evidence="1" id="KW-0472">Membrane</keyword>
<evidence type="ECO:0000313" key="2">
    <source>
        <dbReference type="EMBL" id="CAG6709866.1"/>
    </source>
</evidence>
<accession>A0A8D8UMF7</accession>
<sequence length="104" mass="12361">MPFHTFNITTVLSLHQNMNSLLPGGAHGSHLFERKTNMSNLYEPAEKLLIIENIHKSSRCSFMASEKHYSFHFIFLIFFIHFCEFNFIVIDIFFFSSFFFLKNR</sequence>
<feature type="transmembrane region" description="Helical" evidence="1">
    <location>
        <begin position="73"/>
        <end position="101"/>
    </location>
</feature>
<keyword evidence="1" id="KW-0812">Transmembrane</keyword>
<keyword evidence="1" id="KW-1133">Transmembrane helix</keyword>
<organism evidence="2">
    <name type="scientific">Cacopsylla melanoneura</name>
    <dbReference type="NCBI Taxonomy" id="428564"/>
    <lineage>
        <taxon>Eukaryota</taxon>
        <taxon>Metazoa</taxon>
        <taxon>Ecdysozoa</taxon>
        <taxon>Arthropoda</taxon>
        <taxon>Hexapoda</taxon>
        <taxon>Insecta</taxon>
        <taxon>Pterygota</taxon>
        <taxon>Neoptera</taxon>
        <taxon>Paraneoptera</taxon>
        <taxon>Hemiptera</taxon>
        <taxon>Sternorrhyncha</taxon>
        <taxon>Psylloidea</taxon>
        <taxon>Psyllidae</taxon>
        <taxon>Psyllinae</taxon>
        <taxon>Cacopsylla</taxon>
    </lineage>
</organism>
<evidence type="ECO:0000256" key="1">
    <source>
        <dbReference type="SAM" id="Phobius"/>
    </source>
</evidence>
<dbReference type="AlphaFoldDB" id="A0A8D8UMF7"/>
<dbReference type="EMBL" id="HBUF01346485">
    <property type="protein sequence ID" value="CAG6709865.1"/>
    <property type="molecule type" value="Transcribed_RNA"/>
</dbReference>
<protein>
    <submittedName>
        <fullName evidence="2">Uncharacterized protein</fullName>
    </submittedName>
</protein>
<proteinExistence type="predicted"/>
<reference evidence="2" key="1">
    <citation type="submission" date="2021-05" db="EMBL/GenBank/DDBJ databases">
        <authorList>
            <person name="Alioto T."/>
            <person name="Alioto T."/>
            <person name="Gomez Garrido J."/>
        </authorList>
    </citation>
    <scope>NUCLEOTIDE SEQUENCE</scope>
</reference>
<dbReference type="EMBL" id="HBUF01346486">
    <property type="protein sequence ID" value="CAG6709866.1"/>
    <property type="molecule type" value="Transcribed_RNA"/>
</dbReference>
<name>A0A8D8UMF7_9HEMI</name>